<dbReference type="AlphaFoldDB" id="A0ABD0K7E3"/>
<feature type="transmembrane region" description="Helical" evidence="1">
    <location>
        <begin position="36"/>
        <end position="56"/>
    </location>
</feature>
<keyword evidence="1" id="KW-1133">Transmembrane helix</keyword>
<dbReference type="PANTHER" id="PTHR12242:SF1">
    <property type="entry name" value="MYND-TYPE DOMAIN-CONTAINING PROTEIN"/>
    <property type="match status" value="1"/>
</dbReference>
<organism evidence="2 3">
    <name type="scientific">Batillaria attramentaria</name>
    <dbReference type="NCBI Taxonomy" id="370345"/>
    <lineage>
        <taxon>Eukaryota</taxon>
        <taxon>Metazoa</taxon>
        <taxon>Spiralia</taxon>
        <taxon>Lophotrochozoa</taxon>
        <taxon>Mollusca</taxon>
        <taxon>Gastropoda</taxon>
        <taxon>Caenogastropoda</taxon>
        <taxon>Sorbeoconcha</taxon>
        <taxon>Cerithioidea</taxon>
        <taxon>Batillariidae</taxon>
        <taxon>Batillaria</taxon>
    </lineage>
</organism>
<protein>
    <recommendedName>
        <fullName evidence="4">Protein rolling stone</fullName>
    </recommendedName>
</protein>
<feature type="transmembrane region" description="Helical" evidence="1">
    <location>
        <begin position="164"/>
        <end position="192"/>
    </location>
</feature>
<feature type="transmembrane region" description="Helical" evidence="1">
    <location>
        <begin position="76"/>
        <end position="97"/>
    </location>
</feature>
<dbReference type="EMBL" id="JACVVK020000238">
    <property type="protein sequence ID" value="KAK7482790.1"/>
    <property type="molecule type" value="Genomic_DNA"/>
</dbReference>
<evidence type="ECO:0000313" key="2">
    <source>
        <dbReference type="EMBL" id="KAK7482790.1"/>
    </source>
</evidence>
<feature type="transmembrane region" description="Helical" evidence="1">
    <location>
        <begin position="230"/>
        <end position="247"/>
    </location>
</feature>
<proteinExistence type="predicted"/>
<dbReference type="PANTHER" id="PTHR12242">
    <property type="entry name" value="OS02G0130600 PROTEIN-RELATED"/>
    <property type="match status" value="1"/>
</dbReference>
<dbReference type="InterPro" id="IPR049352">
    <property type="entry name" value="Rost"/>
</dbReference>
<dbReference type="Proteomes" id="UP001519460">
    <property type="component" value="Unassembled WGS sequence"/>
</dbReference>
<evidence type="ECO:0008006" key="4">
    <source>
        <dbReference type="Google" id="ProtNLM"/>
    </source>
</evidence>
<dbReference type="Pfam" id="PF21534">
    <property type="entry name" value="Rost"/>
    <property type="match status" value="1"/>
</dbReference>
<reference evidence="2 3" key="1">
    <citation type="journal article" date="2023" name="Sci. Data">
        <title>Genome assembly of the Korean intertidal mud-creeper Batillaria attramentaria.</title>
        <authorList>
            <person name="Patra A.K."/>
            <person name="Ho P.T."/>
            <person name="Jun S."/>
            <person name="Lee S.J."/>
            <person name="Kim Y."/>
            <person name="Won Y.J."/>
        </authorList>
    </citation>
    <scope>NUCLEOTIDE SEQUENCE [LARGE SCALE GENOMIC DNA]</scope>
    <source>
        <strain evidence="2">Wonlab-2016</strain>
    </source>
</reference>
<name>A0ABD0K7E3_9CAEN</name>
<keyword evidence="1" id="KW-0812">Transmembrane</keyword>
<keyword evidence="1" id="KW-0472">Membrane</keyword>
<evidence type="ECO:0000313" key="3">
    <source>
        <dbReference type="Proteomes" id="UP001519460"/>
    </source>
</evidence>
<comment type="caution">
    <text evidence="2">The sequence shown here is derived from an EMBL/GenBank/DDBJ whole genome shotgun (WGS) entry which is preliminary data.</text>
</comment>
<sequence>MAGCVEILRREFKRKNLGFTGVREERFCASQWRWPGWVYLTYRLVLAFYLLFWLGYTSGNFHGGKRGSGWTWGAALTNWTYALLAVYATWHLIATIIHYTQVTVNPPESSSESSSCWRRPSEDFHNALFTELNEGLYERVTEEAGGRGTSTTSARDRLDTSRPAWYLCVVWILYSAVSSFAVIVTVVYFAVLHDWTEVIDVSNLQVHAFNSLLVFLEHSVSAIPYRLLHVVYPLLYGLLYLLFSLYYWTTDHRKVVYPILDWNKPWIIAVCIISIGFVLLPLCHGFYFLLYKGRMALYRRNFLFCRV</sequence>
<feature type="transmembrane region" description="Helical" evidence="1">
    <location>
        <begin position="204"/>
        <end position="223"/>
    </location>
</feature>
<feature type="transmembrane region" description="Helical" evidence="1">
    <location>
        <begin position="267"/>
        <end position="290"/>
    </location>
</feature>
<keyword evidence="3" id="KW-1185">Reference proteome</keyword>
<accession>A0ABD0K7E3</accession>
<evidence type="ECO:0000256" key="1">
    <source>
        <dbReference type="SAM" id="Phobius"/>
    </source>
</evidence>
<gene>
    <name evidence="2" type="ORF">BaRGS_00025956</name>
</gene>